<comment type="caution">
    <text evidence="1">The sequence shown here is derived from an EMBL/GenBank/DDBJ whole genome shotgun (WGS) entry which is preliminary data.</text>
</comment>
<reference evidence="1 2" key="1">
    <citation type="submission" date="2014-07" db="EMBL/GenBank/DDBJ databases">
        <title>Genome of Flavobacterium hydatis DSM 2063.</title>
        <authorList>
            <person name="Pipes S.E."/>
            <person name="Stropko S.J."/>
            <person name="Newman J.D."/>
        </authorList>
    </citation>
    <scope>NUCLEOTIDE SEQUENCE [LARGE SCALE GENOMIC DNA]</scope>
    <source>
        <strain evidence="1 2">DSM 2063</strain>
    </source>
</reference>
<organism evidence="1 2">
    <name type="scientific">Flavobacterium hydatis</name>
    <name type="common">Cytophaga aquatilis</name>
    <dbReference type="NCBI Taxonomy" id="991"/>
    <lineage>
        <taxon>Bacteria</taxon>
        <taxon>Pseudomonadati</taxon>
        <taxon>Bacteroidota</taxon>
        <taxon>Flavobacteriia</taxon>
        <taxon>Flavobacteriales</taxon>
        <taxon>Flavobacteriaceae</taxon>
        <taxon>Flavobacterium</taxon>
    </lineage>
</organism>
<dbReference type="STRING" id="991.IW20_02460"/>
<dbReference type="Proteomes" id="UP000028712">
    <property type="component" value="Unassembled WGS sequence"/>
</dbReference>
<evidence type="ECO:0008006" key="3">
    <source>
        <dbReference type="Google" id="ProtNLM"/>
    </source>
</evidence>
<sequence length="70" mass="8170">MKNIKIEKVIILITIHIKKRKTFNLKKFLSIINLIHLSKIFQITFDNGYLCLTKSNLSPKNKGLTFIILI</sequence>
<protein>
    <recommendedName>
        <fullName evidence="3">Ribosomal protein S8</fullName>
    </recommendedName>
</protein>
<dbReference type="EMBL" id="JPRM01000003">
    <property type="protein sequence ID" value="KFF19366.1"/>
    <property type="molecule type" value="Genomic_DNA"/>
</dbReference>
<evidence type="ECO:0000313" key="1">
    <source>
        <dbReference type="EMBL" id="KFF19366.1"/>
    </source>
</evidence>
<evidence type="ECO:0000313" key="2">
    <source>
        <dbReference type="Proteomes" id="UP000028712"/>
    </source>
</evidence>
<accession>A0A086ARQ2</accession>
<dbReference type="AlphaFoldDB" id="A0A086ARQ2"/>
<gene>
    <name evidence="1" type="ORF">IW20_02460</name>
</gene>
<name>A0A086ARQ2_FLAHY</name>
<proteinExistence type="predicted"/>